<dbReference type="PROSITE" id="PS52016">
    <property type="entry name" value="TONB_DEPENDENT_REC_3"/>
    <property type="match status" value="1"/>
</dbReference>
<keyword evidence="3 7" id="KW-1134">Transmembrane beta strand</keyword>
<dbReference type="SUPFAM" id="SSF49464">
    <property type="entry name" value="Carboxypeptidase regulatory domain-like"/>
    <property type="match status" value="1"/>
</dbReference>
<dbReference type="InterPro" id="IPR012910">
    <property type="entry name" value="Plug_dom"/>
</dbReference>
<accession>A0ABT7WH57</accession>
<evidence type="ECO:0000256" key="6">
    <source>
        <dbReference type="ARBA" id="ARBA00023237"/>
    </source>
</evidence>
<feature type="chain" id="PRO_5047059040" evidence="8">
    <location>
        <begin position="24"/>
        <end position="1018"/>
    </location>
</feature>
<evidence type="ECO:0000256" key="8">
    <source>
        <dbReference type="SAM" id="SignalP"/>
    </source>
</evidence>
<dbReference type="Pfam" id="PF13715">
    <property type="entry name" value="CarbopepD_reg_2"/>
    <property type="match status" value="1"/>
</dbReference>
<feature type="signal peptide" evidence="8">
    <location>
        <begin position="1"/>
        <end position="23"/>
    </location>
</feature>
<dbReference type="NCBIfam" id="TIGR04056">
    <property type="entry name" value="OMP_RagA_SusC"/>
    <property type="match status" value="1"/>
</dbReference>
<dbReference type="Gene3D" id="2.170.130.10">
    <property type="entry name" value="TonB-dependent receptor, plug domain"/>
    <property type="match status" value="1"/>
</dbReference>
<evidence type="ECO:0000256" key="5">
    <source>
        <dbReference type="ARBA" id="ARBA00023136"/>
    </source>
</evidence>
<keyword evidence="6 7" id="KW-0998">Cell outer membrane</keyword>
<keyword evidence="5 7" id="KW-0472">Membrane</keyword>
<dbReference type="EMBL" id="JAUDUY010000007">
    <property type="protein sequence ID" value="MDM9632241.1"/>
    <property type="molecule type" value="Genomic_DNA"/>
</dbReference>
<dbReference type="Pfam" id="PF07715">
    <property type="entry name" value="Plug"/>
    <property type="match status" value="1"/>
</dbReference>
<dbReference type="InterPro" id="IPR037066">
    <property type="entry name" value="Plug_dom_sf"/>
</dbReference>
<dbReference type="Proteomes" id="UP001174839">
    <property type="component" value="Unassembled WGS sequence"/>
</dbReference>
<dbReference type="RefSeq" id="WP_289725606.1">
    <property type="nucleotide sequence ID" value="NZ_JAUDUY010000007.1"/>
</dbReference>
<evidence type="ECO:0000256" key="2">
    <source>
        <dbReference type="ARBA" id="ARBA00022448"/>
    </source>
</evidence>
<comment type="similarity">
    <text evidence="7">Belongs to the TonB-dependent receptor family.</text>
</comment>
<dbReference type="NCBIfam" id="TIGR04057">
    <property type="entry name" value="SusC_RagA_signa"/>
    <property type="match status" value="1"/>
</dbReference>
<comment type="caution">
    <text evidence="10">The sequence shown here is derived from an EMBL/GenBank/DDBJ whole genome shotgun (WGS) entry which is preliminary data.</text>
</comment>
<protein>
    <submittedName>
        <fullName evidence="10">SusC/RagA family TonB-linked outer membrane protein</fullName>
    </submittedName>
</protein>
<evidence type="ECO:0000256" key="4">
    <source>
        <dbReference type="ARBA" id="ARBA00022692"/>
    </source>
</evidence>
<proteinExistence type="inferred from homology"/>
<keyword evidence="8" id="KW-0732">Signal</keyword>
<name>A0ABT7WH57_9FLAO</name>
<keyword evidence="11" id="KW-1185">Reference proteome</keyword>
<reference evidence="10" key="1">
    <citation type="submission" date="2023-06" db="EMBL/GenBank/DDBJ databases">
        <title>Robiginitalea aurantiacus sp. nov. and Algoriphagus sediminis sp. nov., isolated from coastal sediment.</title>
        <authorList>
            <person name="Zhou Z.Y."/>
            <person name="An J."/>
            <person name="Jia Y.W."/>
            <person name="Du Z.J."/>
        </authorList>
    </citation>
    <scope>NUCLEOTIDE SEQUENCE</scope>
    <source>
        <strain evidence="10">M39</strain>
    </source>
</reference>
<dbReference type="InterPro" id="IPR023997">
    <property type="entry name" value="TonB-dep_OMP_SusC/RagA_CS"/>
</dbReference>
<sequence>MGLKSTFLLMPLILLLSFNFSFAQEKTVSGKVVDQDEVPLPGVSVVVVGTTRGAQTDFDGNYTILVNVGEILQFSYIGQATEERTVGTSNVIDVQLLEQTQELQEVVLQGYRTATRVKSSIASQTINAETIENRPNANVIQTLSGQVAGLAINTTSGQPGAAPTVRLRGINSINGNTAPLFIIDGAPVDESSFRSINPQEIASIDVLKDAGATAVYGNRGANGVVVIQTKEGGYNSPLQINYTGILSYSSLQDNDYNLMDSQQQLSLENERGRGLGATLTPGEIAAASTFEWGDFFFRTGLTQNHNLSLQGGSERFSQFTSLGYFEQEGVLKASDLKRFSVRNNTKGTSANDRFNYATNLSVNYSESNEPDFVGDQSINQNYIIGGYLSVPYVTPDDYTNGADLLNPLVFSNTPLFLLDKLLTFTRRIDEVKLIGSFNASYKITPELVAKIIMSADYQNQILTTARSPESFNALLFGAAENPTSGFQEQATTRQFSYNQVTSLSYAESWGKHSVDIGLYTEYFKAHFRQFGYFANGLDPKTFYPGDGSGLIPVRFDQDAQALLFVDTANAEILNAGLFSYFAQGDYDYDRRFGFTGTIRRDASYRFEASNKWATFFSLAGRWNIHNEGFMENTSINLLKLRASYGTAGNQRISGDSYFSAPDLTKNFFATGPGYGNQNSIFLSQIANTLLTWETVAQFNVGLDFEVFDRRLRGSLDFYDKKTTDLYQSTPVSAINSVTSLDSNAGDLTNQGVDIALNWQVLRSAEKDGLNLTLNLIGNFNETRIKNIPSETGFTLNEDGLTGNGDGLTGNREGGIFNEYYLIRYAGVNPSNGNLQFLTADGDITEAPDADTDRVWIGKNLIPKWQGSFGFDLEYKGFFLTTQFNYVTGVDRIDFDLASFQDPDVIGQFRSSRDLLRAWSEENPRTDIPSYDAFNRSAYTSDRYLKEADYLRLRFAQIGYNFPQRFIEKTGLSRLRVFGNAENLFTWTKWRGFDPEAQDNTSLLYPTPRILSIGFELGF</sequence>
<dbReference type="Gene3D" id="2.40.170.20">
    <property type="entry name" value="TonB-dependent receptor, beta-barrel domain"/>
    <property type="match status" value="1"/>
</dbReference>
<dbReference type="InterPro" id="IPR036942">
    <property type="entry name" value="Beta-barrel_TonB_sf"/>
</dbReference>
<dbReference type="Gene3D" id="2.60.40.1120">
    <property type="entry name" value="Carboxypeptidase-like, regulatory domain"/>
    <property type="match status" value="1"/>
</dbReference>
<evidence type="ECO:0000259" key="9">
    <source>
        <dbReference type="Pfam" id="PF07715"/>
    </source>
</evidence>
<evidence type="ECO:0000256" key="3">
    <source>
        <dbReference type="ARBA" id="ARBA00022452"/>
    </source>
</evidence>
<feature type="domain" description="TonB-dependent receptor plug" evidence="9">
    <location>
        <begin position="119"/>
        <end position="224"/>
    </location>
</feature>
<evidence type="ECO:0000313" key="11">
    <source>
        <dbReference type="Proteomes" id="UP001174839"/>
    </source>
</evidence>
<evidence type="ECO:0000256" key="1">
    <source>
        <dbReference type="ARBA" id="ARBA00004571"/>
    </source>
</evidence>
<gene>
    <name evidence="10" type="ORF">QU605_12215</name>
</gene>
<keyword evidence="2 7" id="KW-0813">Transport</keyword>
<dbReference type="InterPro" id="IPR039426">
    <property type="entry name" value="TonB-dep_rcpt-like"/>
</dbReference>
<evidence type="ECO:0000256" key="7">
    <source>
        <dbReference type="PROSITE-ProRule" id="PRU01360"/>
    </source>
</evidence>
<dbReference type="InterPro" id="IPR023996">
    <property type="entry name" value="TonB-dep_OMP_SusC/RagA"/>
</dbReference>
<dbReference type="SUPFAM" id="SSF56935">
    <property type="entry name" value="Porins"/>
    <property type="match status" value="1"/>
</dbReference>
<dbReference type="InterPro" id="IPR008969">
    <property type="entry name" value="CarboxyPept-like_regulatory"/>
</dbReference>
<comment type="subcellular location">
    <subcellularLocation>
        <location evidence="1 7">Cell outer membrane</location>
        <topology evidence="1 7">Multi-pass membrane protein</topology>
    </subcellularLocation>
</comment>
<evidence type="ECO:0000313" key="10">
    <source>
        <dbReference type="EMBL" id="MDM9632241.1"/>
    </source>
</evidence>
<organism evidence="10 11">
    <name type="scientific">Robiginitalea aurantiaca</name>
    <dbReference type="NCBI Taxonomy" id="3056915"/>
    <lineage>
        <taxon>Bacteria</taxon>
        <taxon>Pseudomonadati</taxon>
        <taxon>Bacteroidota</taxon>
        <taxon>Flavobacteriia</taxon>
        <taxon>Flavobacteriales</taxon>
        <taxon>Flavobacteriaceae</taxon>
        <taxon>Robiginitalea</taxon>
    </lineage>
</organism>
<keyword evidence="4 7" id="KW-0812">Transmembrane</keyword>